<protein>
    <recommendedName>
        <fullName evidence="4">DUF485 domain-containing protein</fullName>
    </recommendedName>
</protein>
<dbReference type="AlphaFoldDB" id="A0A363CYM9"/>
<sequence>MESELVKKIKSNPKYNELVTKRNSFSLKLSLFVLVMFYGYILVIAFDKELLATKIGDGVMTYAFPVGAAIIIISFITTLIYVNRANNEFEDLTNDIKKQALGDK</sequence>
<organism evidence="2 3">
    <name type="scientific">Arcobacter caeni</name>
    <dbReference type="NCBI Taxonomy" id="1912877"/>
    <lineage>
        <taxon>Bacteria</taxon>
        <taxon>Pseudomonadati</taxon>
        <taxon>Campylobacterota</taxon>
        <taxon>Epsilonproteobacteria</taxon>
        <taxon>Campylobacterales</taxon>
        <taxon>Arcobacteraceae</taxon>
        <taxon>Arcobacter</taxon>
    </lineage>
</organism>
<name>A0A363CYM9_9BACT</name>
<comment type="caution">
    <text evidence="2">The sequence shown here is derived from an EMBL/GenBank/DDBJ whole genome shotgun (WGS) entry which is preliminary data.</text>
</comment>
<reference evidence="2 3" key="1">
    <citation type="submission" date="2017-02" db="EMBL/GenBank/DDBJ databases">
        <title>Arcobacter caeni sp. nov, a new Arcobacter species isolated from reclaimed water.</title>
        <authorList>
            <person name="Figueras M.J."/>
            <person name="Perez-Cataluna A."/>
            <person name="Salas-Masso N."/>
        </authorList>
    </citation>
    <scope>NUCLEOTIDE SEQUENCE [LARGE SCALE GENOMIC DNA]</scope>
    <source>
        <strain evidence="2 3">RW17-10</strain>
    </source>
</reference>
<evidence type="ECO:0000256" key="1">
    <source>
        <dbReference type="SAM" id="Phobius"/>
    </source>
</evidence>
<dbReference type="EMBL" id="MUXE01000009">
    <property type="protein sequence ID" value="PUE64210.1"/>
    <property type="molecule type" value="Genomic_DNA"/>
</dbReference>
<dbReference type="Pfam" id="PF04341">
    <property type="entry name" value="DUF485"/>
    <property type="match status" value="1"/>
</dbReference>
<dbReference type="InterPro" id="IPR052959">
    <property type="entry name" value="Inner_membrane_assoc"/>
</dbReference>
<feature type="transmembrane region" description="Helical" evidence="1">
    <location>
        <begin position="59"/>
        <end position="82"/>
    </location>
</feature>
<keyword evidence="3" id="KW-1185">Reference proteome</keyword>
<evidence type="ECO:0000313" key="3">
    <source>
        <dbReference type="Proteomes" id="UP000251135"/>
    </source>
</evidence>
<gene>
    <name evidence="2" type="ORF">B0174_07435</name>
</gene>
<dbReference type="OrthoDB" id="5297034at2"/>
<keyword evidence="1" id="KW-0472">Membrane</keyword>
<proteinExistence type="predicted"/>
<keyword evidence="1" id="KW-1133">Transmembrane helix</keyword>
<evidence type="ECO:0000313" key="2">
    <source>
        <dbReference type="EMBL" id="PUE64210.1"/>
    </source>
</evidence>
<dbReference type="Proteomes" id="UP000251135">
    <property type="component" value="Unassembled WGS sequence"/>
</dbReference>
<dbReference type="InterPro" id="IPR007436">
    <property type="entry name" value="DUF485"/>
</dbReference>
<dbReference type="PANTHER" id="PTHR38598">
    <property type="entry name" value="INNER MEMBRANE PROTEIN YJCH"/>
    <property type="match status" value="1"/>
</dbReference>
<accession>A0A363CYM9</accession>
<dbReference type="GO" id="GO:0005886">
    <property type="term" value="C:plasma membrane"/>
    <property type="evidence" value="ECO:0007669"/>
    <property type="project" value="TreeGrafter"/>
</dbReference>
<dbReference type="RefSeq" id="WP_108559234.1">
    <property type="nucleotide sequence ID" value="NZ_MUXE01000009.1"/>
</dbReference>
<feature type="transmembrane region" description="Helical" evidence="1">
    <location>
        <begin position="29"/>
        <end position="47"/>
    </location>
</feature>
<dbReference type="PANTHER" id="PTHR38598:SF1">
    <property type="entry name" value="INNER MEMBRANE PROTEIN YJCH"/>
    <property type="match status" value="1"/>
</dbReference>
<keyword evidence="1" id="KW-0812">Transmembrane</keyword>
<evidence type="ECO:0008006" key="4">
    <source>
        <dbReference type="Google" id="ProtNLM"/>
    </source>
</evidence>